<dbReference type="Proteomes" id="UP000295008">
    <property type="component" value="Unassembled WGS sequence"/>
</dbReference>
<feature type="transmembrane region" description="Helical" evidence="1">
    <location>
        <begin position="99"/>
        <end position="119"/>
    </location>
</feature>
<reference evidence="2 3" key="1">
    <citation type="submission" date="2019-03" db="EMBL/GenBank/DDBJ databases">
        <title>Genomic Encyclopedia of Type Strains, Phase IV (KMG-IV): sequencing the most valuable type-strain genomes for metagenomic binning, comparative biology and taxonomic classification.</title>
        <authorList>
            <person name="Goeker M."/>
        </authorList>
    </citation>
    <scope>NUCLEOTIDE SEQUENCE [LARGE SCALE GENOMIC DNA]</scope>
    <source>
        <strain evidence="2 3">LX-B</strain>
    </source>
</reference>
<evidence type="ECO:0000313" key="2">
    <source>
        <dbReference type="EMBL" id="TCL59814.1"/>
    </source>
</evidence>
<proteinExistence type="predicted"/>
<feature type="transmembrane region" description="Helical" evidence="1">
    <location>
        <begin position="6"/>
        <end position="25"/>
    </location>
</feature>
<keyword evidence="1" id="KW-0472">Membrane</keyword>
<feature type="transmembrane region" description="Helical" evidence="1">
    <location>
        <begin position="37"/>
        <end position="57"/>
    </location>
</feature>
<comment type="caution">
    <text evidence="2">The sequence shown here is derived from an EMBL/GenBank/DDBJ whole genome shotgun (WGS) entry which is preliminary data.</text>
</comment>
<keyword evidence="1" id="KW-1133">Transmembrane helix</keyword>
<organism evidence="2 3">
    <name type="scientific">Hydrogenispora ethanolica</name>
    <dbReference type="NCBI Taxonomy" id="1082276"/>
    <lineage>
        <taxon>Bacteria</taxon>
        <taxon>Bacillati</taxon>
        <taxon>Bacillota</taxon>
        <taxon>Hydrogenispora</taxon>
    </lineage>
</organism>
<keyword evidence="3" id="KW-1185">Reference proteome</keyword>
<evidence type="ECO:0000313" key="3">
    <source>
        <dbReference type="Proteomes" id="UP000295008"/>
    </source>
</evidence>
<dbReference type="EMBL" id="SLUN01000037">
    <property type="protein sequence ID" value="TCL59814.1"/>
    <property type="molecule type" value="Genomic_DNA"/>
</dbReference>
<evidence type="ECO:0008006" key="4">
    <source>
        <dbReference type="Google" id="ProtNLM"/>
    </source>
</evidence>
<sequence>MSQSSLGYIIGGIIPAILLGIYSIIQKYASERGVGPGTLLIFIGIGSILVGLVYSGITRESTLTLPNAGIGLLTGVCWALATTLIQVAMYHFQMPVSKLVPLFNMNTLVAVGLGLVFFQEWSVVNGFRLSIAAVLVVAGGILAANS</sequence>
<feature type="transmembrane region" description="Helical" evidence="1">
    <location>
        <begin position="69"/>
        <end position="92"/>
    </location>
</feature>
<protein>
    <recommendedName>
        <fullName evidence="4">EamA-like transporter family protein</fullName>
    </recommendedName>
</protein>
<keyword evidence="1" id="KW-0812">Transmembrane</keyword>
<dbReference type="RefSeq" id="WP_132016466.1">
    <property type="nucleotide sequence ID" value="NZ_SLUN01000037.1"/>
</dbReference>
<name>A0A4R1R327_HYDET</name>
<evidence type="ECO:0000256" key="1">
    <source>
        <dbReference type="SAM" id="Phobius"/>
    </source>
</evidence>
<feature type="transmembrane region" description="Helical" evidence="1">
    <location>
        <begin position="125"/>
        <end position="144"/>
    </location>
</feature>
<accession>A0A4R1R327</accession>
<dbReference type="AlphaFoldDB" id="A0A4R1R327"/>
<gene>
    <name evidence="2" type="ORF">EDC14_103751</name>
</gene>
<dbReference type="OrthoDB" id="582164at2"/>